<gene>
    <name evidence="3" type="ORF">DB31_8919</name>
</gene>
<evidence type="ECO:0000313" key="3">
    <source>
        <dbReference type="EMBL" id="KFE66705.1"/>
    </source>
</evidence>
<evidence type="ECO:0000313" key="4">
    <source>
        <dbReference type="Proteomes" id="UP000028725"/>
    </source>
</evidence>
<reference evidence="3 4" key="1">
    <citation type="submission" date="2014-04" db="EMBL/GenBank/DDBJ databases">
        <title>Genome assembly of Hyalangium minutum DSM 14724.</title>
        <authorList>
            <person name="Sharma G."/>
            <person name="Subramanian S."/>
        </authorList>
    </citation>
    <scope>NUCLEOTIDE SEQUENCE [LARGE SCALE GENOMIC DNA]</scope>
    <source>
        <strain evidence="3 4">DSM 14724</strain>
    </source>
</reference>
<dbReference type="PATRIC" id="fig|394096.3.peg.4949"/>
<dbReference type="AlphaFoldDB" id="A0A085WG92"/>
<dbReference type="InterPro" id="IPR025497">
    <property type="entry name" value="PatA-like_N"/>
</dbReference>
<dbReference type="Pfam" id="PF14332">
    <property type="entry name" value="DUF4388"/>
    <property type="match status" value="1"/>
</dbReference>
<dbReference type="STRING" id="394096.DB31_8919"/>
<evidence type="ECO:0000256" key="1">
    <source>
        <dbReference type="SAM" id="MobiDB-lite"/>
    </source>
</evidence>
<dbReference type="RefSeq" id="WP_044191728.1">
    <property type="nucleotide sequence ID" value="NZ_JMCB01000009.1"/>
</dbReference>
<sequence length="382" mass="43179">MQGLSGDFTTMPLKDVVQYLGNRRLSGKLLVQRAGVFKDLTLSEGSVVSASSNQPREYLGQFLINMGHLTEDQLSRAFEAQRETDYRLGKILVMKAIVPEATVLSMLSLKFREMLLDAFQWPEGEFQFEIVDIANPLDGLDVRVDLLDIHREGEFRETAWQAMRSAFPTGQARLTVDEKKLAEPRQPGSMDERLVQLIKDGLTIDELALALHATDFYLYQRLYALYRQDAVKVRESTTPPPTEKPAETPQVIGSESSVDEVLQVARVFLEGQNHRDAEVLARRAHEMAPSAETAELLRQTEQALLESLRRQLMEPPQVPSLLVPQAQVKTMQLAAPERYLLSRIDGKRDVAAIVRVSPLHELEALKYFQEFVAHGFVKLTPR</sequence>
<comment type="caution">
    <text evidence="3">The sequence shown here is derived from an EMBL/GenBank/DDBJ whole genome shotgun (WGS) entry which is preliminary data.</text>
</comment>
<dbReference type="PANTHER" id="PTHR36304:SF4">
    <property type="entry name" value="DUF4388 DOMAIN-CONTAINING PROTEIN"/>
    <property type="match status" value="1"/>
</dbReference>
<organism evidence="3 4">
    <name type="scientific">Hyalangium minutum</name>
    <dbReference type="NCBI Taxonomy" id="394096"/>
    <lineage>
        <taxon>Bacteria</taxon>
        <taxon>Pseudomonadati</taxon>
        <taxon>Myxococcota</taxon>
        <taxon>Myxococcia</taxon>
        <taxon>Myxococcales</taxon>
        <taxon>Cystobacterineae</taxon>
        <taxon>Archangiaceae</taxon>
        <taxon>Hyalangium</taxon>
    </lineage>
</organism>
<dbReference type="OrthoDB" id="9764025at2"/>
<dbReference type="PANTHER" id="PTHR36304">
    <property type="entry name" value="DOMAIN GTPASE-ACTIVATING PROTEIN, PUTATIVE-RELATED-RELATED"/>
    <property type="match status" value="1"/>
</dbReference>
<name>A0A085WG92_9BACT</name>
<accession>A0A085WG92</accession>
<proteinExistence type="predicted"/>
<dbReference type="EMBL" id="JMCB01000009">
    <property type="protein sequence ID" value="KFE66705.1"/>
    <property type="molecule type" value="Genomic_DNA"/>
</dbReference>
<dbReference type="Proteomes" id="UP000028725">
    <property type="component" value="Unassembled WGS sequence"/>
</dbReference>
<protein>
    <recommendedName>
        <fullName evidence="2">PatA-like N-terminal domain-containing protein</fullName>
    </recommendedName>
</protein>
<dbReference type="SUPFAM" id="SSF160246">
    <property type="entry name" value="EspE N-terminal domain-like"/>
    <property type="match status" value="1"/>
</dbReference>
<dbReference type="InterPro" id="IPR037257">
    <property type="entry name" value="T2SS_E_N_sf"/>
</dbReference>
<feature type="region of interest" description="Disordered" evidence="1">
    <location>
        <begin position="234"/>
        <end position="253"/>
    </location>
</feature>
<feature type="domain" description="PatA-like N-terminal" evidence="2">
    <location>
        <begin position="5"/>
        <end position="132"/>
    </location>
</feature>
<keyword evidence="4" id="KW-1185">Reference proteome</keyword>
<evidence type="ECO:0000259" key="2">
    <source>
        <dbReference type="Pfam" id="PF14332"/>
    </source>
</evidence>